<dbReference type="EMBL" id="CABWKZ010000002">
    <property type="protein sequence ID" value="VXA53893.1"/>
    <property type="molecule type" value="Genomic_DNA"/>
</dbReference>
<accession>A0A653K0Q1</accession>
<dbReference type="Proteomes" id="UP000430404">
    <property type="component" value="Unassembled WGS sequence"/>
</dbReference>
<evidence type="ECO:0000313" key="1">
    <source>
        <dbReference type="EMBL" id="VXA53893.1"/>
    </source>
</evidence>
<name>A0A653K0Q1_9GAMM</name>
<proteinExistence type="predicted"/>
<reference evidence="1 2" key="1">
    <citation type="submission" date="2019-10" db="EMBL/GenBank/DDBJ databases">
        <authorList>
            <person name="Karimi E."/>
        </authorList>
    </citation>
    <scope>NUCLEOTIDE SEQUENCE [LARGE SCALE GENOMIC DNA]</scope>
    <source>
        <strain evidence="1">Acinetobacter sp. 8BE</strain>
    </source>
</reference>
<dbReference type="RefSeq" id="WP_159724531.1">
    <property type="nucleotide sequence ID" value="NZ_LR732744.1"/>
</dbReference>
<protein>
    <submittedName>
        <fullName evidence="1">Uncharacterized protein</fullName>
    </submittedName>
</protein>
<sequence>MTNKAQYKLQLLLGDTGNTPLAGVAYSIMVNGKILSRGTTSGTGETAIFEVTGLTSIKLQVFNPKMRQGKGGYLTPTLYDKDASSILLNNQVLDAINQLQTTTIGFGDVINKKPQRSPIPLMTQPKAQVVVLRLRPYIIVELLDHLKRAFNTRLNYDVLDASGNIIKINNKEQKGFRTERAGLTQQHLVDRAVKFRFYGGDLGSVKVVTDSMRPFYAHQELLRSQYVKTAPAVTAPNIQNTTILAGKQNIPIIVDPVTKEIYVLSSQDFKDFLEISGSLTNAMKNVHERREKVNTLMALEAKTPEQIREAERNLGIAQEDAIKTLNQRFKNQADIREVIAFEMFTTSDGQQKLNAVRKYTSESQHIKNKNNRLNKFEYSLKYQVPWSSSTNTAKTGHKDGSLMTIDGEKFKENFSKTVKDIHTELYKTKGEKSITLVPDPKLFGITATELVESYQTSDSSTVDVQAQWLRLIAGTGYDGTVKWGTKGFQASGSAYAQAKMVLLEGKKKWLWAYPSLQGWVIQVDNVPLGAIRFICGAEIYGFSGAVFAASAAFAVTVSNDGTKQMLTSMKREPGATLSNSLNASKRAVLNIQKGGMDDKVSEENNFNAGINAFAGIQANITPFGGLQWLDPENPRDFSDLAKISPTLGLSAGIGASANFQLYFANGAFRFKASVAACYGVGGKGALEFVVDFNKMDQLIKFIAYQLTYISFKKLVYMLHDDFILLHKISMMLPFEKDNSFIQSIAAIERKFDIFKSKMQIAEQRIAMCRKINAKEQWLKYLSPESRGCFLYHITRHGFLTRINDPTETEGWRFFGTDKEYDLPEHKQAVLNLFKSATVVSHWTNTLQHMSSNGEVSGKSIAENESELLDFLNLGRSMSGILPLADLSEIKRGINQDHNFPSGYSSGNKYIDEYLKMRGERILAYPKDYKISNFGSAEFVQAKIAQHIEKPEQFLAQAPKPVDQLDIDNYLVPQDKTWMA</sequence>
<evidence type="ECO:0000313" key="2">
    <source>
        <dbReference type="Proteomes" id="UP000430404"/>
    </source>
</evidence>
<dbReference type="AlphaFoldDB" id="A0A653K0Q1"/>
<gene>
    <name evidence="1" type="ORF">ACI8B_100132</name>
</gene>
<organism evidence="1 2">
    <name type="scientific">Acinetobacter proteolyticus</name>
    <dbReference type="NCBI Taxonomy" id="1776741"/>
    <lineage>
        <taxon>Bacteria</taxon>
        <taxon>Pseudomonadati</taxon>
        <taxon>Pseudomonadota</taxon>
        <taxon>Gammaproteobacteria</taxon>
        <taxon>Moraxellales</taxon>
        <taxon>Moraxellaceae</taxon>
        <taxon>Acinetobacter</taxon>
    </lineage>
</organism>